<feature type="region of interest" description="Disordered" evidence="1">
    <location>
        <begin position="149"/>
        <end position="177"/>
    </location>
</feature>
<accession>A0A644YES7</accession>
<organism evidence="2">
    <name type="scientific">bioreactor metagenome</name>
    <dbReference type="NCBI Taxonomy" id="1076179"/>
    <lineage>
        <taxon>unclassified sequences</taxon>
        <taxon>metagenomes</taxon>
        <taxon>ecological metagenomes</taxon>
    </lineage>
</organism>
<dbReference type="AlphaFoldDB" id="A0A644YES7"/>
<name>A0A644YES7_9ZZZZ</name>
<feature type="region of interest" description="Disordered" evidence="1">
    <location>
        <begin position="299"/>
        <end position="320"/>
    </location>
</feature>
<feature type="region of interest" description="Disordered" evidence="1">
    <location>
        <begin position="48"/>
        <end position="68"/>
    </location>
</feature>
<feature type="compositionally biased region" description="Basic residues" evidence="1">
    <location>
        <begin position="300"/>
        <end position="315"/>
    </location>
</feature>
<feature type="region of interest" description="Disordered" evidence="1">
    <location>
        <begin position="81"/>
        <end position="111"/>
    </location>
</feature>
<reference evidence="2" key="1">
    <citation type="submission" date="2019-08" db="EMBL/GenBank/DDBJ databases">
        <authorList>
            <person name="Kucharzyk K."/>
            <person name="Murdoch R.W."/>
            <person name="Higgins S."/>
            <person name="Loffler F."/>
        </authorList>
    </citation>
    <scope>NUCLEOTIDE SEQUENCE</scope>
</reference>
<gene>
    <name evidence="2" type="ORF">SDC9_71127</name>
</gene>
<feature type="region of interest" description="Disordered" evidence="1">
    <location>
        <begin position="229"/>
        <end position="252"/>
    </location>
</feature>
<evidence type="ECO:0000313" key="2">
    <source>
        <dbReference type="EMBL" id="MPM24644.1"/>
    </source>
</evidence>
<comment type="caution">
    <text evidence="2">The sequence shown here is derived from an EMBL/GenBank/DDBJ whole genome shotgun (WGS) entry which is preliminary data.</text>
</comment>
<sequence length="344" mass="38009">MVLLRDFGCSEKRTGGWEGDPCSASVRFREGGMDVLGGQHREDVGLQEADEQLEEEDREAEQDGDRTRHVVEGVVREGQQECTAHHEHRDHQVTGEHIGEETQAERERPGDEVREELQRHDHRVQVDRHPLGDELHLHVLAEAVLADAGADVDDPGHDRQGPRVPDVGERREHEHEGLAEPVVHQQEAEQAQQIGQVAAVLRAEDVAGDTVADEAVHVLPEELTLAGDGLQLAGGEPPQRDDQSRTDHGLPERLVHPVDAERTARQVAGVVRAAHTGFGGFTEEPEIPHTGGFKNARFQRGQRSHHGRQCQRTHRSSSTSMSYVMVSIRTASSAACRRDRGCSV</sequence>
<feature type="compositionally biased region" description="Acidic residues" evidence="1">
    <location>
        <begin position="48"/>
        <end position="60"/>
    </location>
</feature>
<feature type="compositionally biased region" description="Basic and acidic residues" evidence="1">
    <location>
        <begin position="154"/>
        <end position="177"/>
    </location>
</feature>
<evidence type="ECO:0000256" key="1">
    <source>
        <dbReference type="SAM" id="MobiDB-lite"/>
    </source>
</evidence>
<proteinExistence type="predicted"/>
<protein>
    <submittedName>
        <fullName evidence="2">Uncharacterized protein</fullName>
    </submittedName>
</protein>
<dbReference type="EMBL" id="VSSQ01004311">
    <property type="protein sequence ID" value="MPM24644.1"/>
    <property type="molecule type" value="Genomic_DNA"/>
</dbReference>
<feature type="compositionally biased region" description="Basic and acidic residues" evidence="1">
    <location>
        <begin position="238"/>
        <end position="252"/>
    </location>
</feature>